<name>A0A0C3QMP9_9AGAM</name>
<dbReference type="AlphaFoldDB" id="A0A0C3QMP9"/>
<evidence type="ECO:0000313" key="1">
    <source>
        <dbReference type="EMBL" id="KIO29186.1"/>
    </source>
</evidence>
<dbReference type="STRING" id="1051891.A0A0C3QMP9"/>
<reference evidence="2" key="2">
    <citation type="submission" date="2015-01" db="EMBL/GenBank/DDBJ databases">
        <title>Evolutionary Origins and Diversification of the Mycorrhizal Mutualists.</title>
        <authorList>
            <consortium name="DOE Joint Genome Institute"/>
            <consortium name="Mycorrhizal Genomics Consortium"/>
            <person name="Kohler A."/>
            <person name="Kuo A."/>
            <person name="Nagy L.G."/>
            <person name="Floudas D."/>
            <person name="Copeland A."/>
            <person name="Barry K.W."/>
            <person name="Cichocki N."/>
            <person name="Veneault-Fourrey C."/>
            <person name="LaButti K."/>
            <person name="Lindquist E.A."/>
            <person name="Lipzen A."/>
            <person name="Lundell T."/>
            <person name="Morin E."/>
            <person name="Murat C."/>
            <person name="Riley R."/>
            <person name="Ohm R."/>
            <person name="Sun H."/>
            <person name="Tunlid A."/>
            <person name="Henrissat B."/>
            <person name="Grigoriev I.V."/>
            <person name="Hibbett D.S."/>
            <person name="Martin F."/>
        </authorList>
    </citation>
    <scope>NUCLEOTIDE SEQUENCE [LARGE SCALE GENOMIC DNA]</scope>
    <source>
        <strain evidence="2">MUT 4182</strain>
    </source>
</reference>
<proteinExistence type="predicted"/>
<dbReference type="EMBL" id="KN822986">
    <property type="protein sequence ID" value="KIO29186.1"/>
    <property type="molecule type" value="Genomic_DNA"/>
</dbReference>
<protein>
    <recommendedName>
        <fullName evidence="3">PCI domain-containing protein</fullName>
    </recommendedName>
</protein>
<evidence type="ECO:0008006" key="3">
    <source>
        <dbReference type="Google" id="ProtNLM"/>
    </source>
</evidence>
<gene>
    <name evidence="1" type="ORF">M407DRAFT_21756</name>
</gene>
<dbReference type="OrthoDB" id="2100128at2759"/>
<reference evidence="1 2" key="1">
    <citation type="submission" date="2014-04" db="EMBL/GenBank/DDBJ databases">
        <authorList>
            <consortium name="DOE Joint Genome Institute"/>
            <person name="Kuo A."/>
            <person name="Girlanda M."/>
            <person name="Perotto S."/>
            <person name="Kohler A."/>
            <person name="Nagy L.G."/>
            <person name="Floudas D."/>
            <person name="Copeland A."/>
            <person name="Barry K.W."/>
            <person name="Cichocki N."/>
            <person name="Veneault-Fourrey C."/>
            <person name="LaButti K."/>
            <person name="Lindquist E.A."/>
            <person name="Lipzen A."/>
            <person name="Lundell T."/>
            <person name="Morin E."/>
            <person name="Murat C."/>
            <person name="Sun H."/>
            <person name="Tunlid A."/>
            <person name="Henrissat B."/>
            <person name="Grigoriev I.V."/>
            <person name="Hibbett D.S."/>
            <person name="Martin F."/>
            <person name="Nordberg H.P."/>
            <person name="Cantor M.N."/>
            <person name="Hua S.X."/>
        </authorList>
    </citation>
    <scope>NUCLEOTIDE SEQUENCE [LARGE SCALE GENOMIC DNA]</scope>
    <source>
        <strain evidence="1 2">MUT 4182</strain>
    </source>
</reference>
<dbReference type="HOGENOM" id="CLU_1099176_0_0_1"/>
<accession>A0A0C3QMP9</accession>
<organism evidence="1 2">
    <name type="scientific">Tulasnella calospora MUT 4182</name>
    <dbReference type="NCBI Taxonomy" id="1051891"/>
    <lineage>
        <taxon>Eukaryota</taxon>
        <taxon>Fungi</taxon>
        <taxon>Dikarya</taxon>
        <taxon>Basidiomycota</taxon>
        <taxon>Agaricomycotina</taxon>
        <taxon>Agaricomycetes</taxon>
        <taxon>Cantharellales</taxon>
        <taxon>Tulasnellaceae</taxon>
        <taxon>Tulasnella</taxon>
    </lineage>
</organism>
<keyword evidence="2" id="KW-1185">Reference proteome</keyword>
<dbReference type="Proteomes" id="UP000054248">
    <property type="component" value="Unassembled WGS sequence"/>
</dbReference>
<evidence type="ECO:0000313" key="2">
    <source>
        <dbReference type="Proteomes" id="UP000054248"/>
    </source>
</evidence>
<sequence length="253" mass="28258">MASQTTPPKQKKWAATFSYFFVGKLREGIVASSRVDDFALEVYETSACWSGLLNDDAQSTSVLSQIPGLYRKLQESSDNKAATSESLTRSQTVAILQALHLLRLHHPSQMEFRAHLNSSDMVPAVYRLHVFNVAAALRRNTYTRLASLTDPSSHPLLRDLPKDAIHIKALLASFGRIRDLARPQAWRCIHAAYREVSAKEEVGRWLSRSLLLKRGPKQLSEWMELKSKSGEAAKKPGDGGGGWTFIRQIKGKS</sequence>